<reference evidence="2" key="1">
    <citation type="submission" date="2020-11" db="EMBL/GenBank/DDBJ databases">
        <title>Adaptations for nitrogen fixation in a non-lichenized fungal sporocarp promotes dispersal by wood-feeding termites.</title>
        <authorList>
            <consortium name="DOE Joint Genome Institute"/>
            <person name="Koch R.A."/>
            <person name="Yoon G."/>
            <person name="Arayal U."/>
            <person name="Lail K."/>
            <person name="Amirebrahimi M."/>
            <person name="Labutti K."/>
            <person name="Lipzen A."/>
            <person name="Riley R."/>
            <person name="Barry K."/>
            <person name="Henrissat B."/>
            <person name="Grigoriev I.V."/>
            <person name="Herr J.R."/>
            <person name="Aime M.C."/>
        </authorList>
    </citation>
    <scope>NUCLEOTIDE SEQUENCE</scope>
    <source>
        <strain evidence="2">MCA 3950</strain>
    </source>
</reference>
<organism evidence="2 3">
    <name type="scientific">Guyanagaster necrorhizus</name>
    <dbReference type="NCBI Taxonomy" id="856835"/>
    <lineage>
        <taxon>Eukaryota</taxon>
        <taxon>Fungi</taxon>
        <taxon>Dikarya</taxon>
        <taxon>Basidiomycota</taxon>
        <taxon>Agaricomycotina</taxon>
        <taxon>Agaricomycetes</taxon>
        <taxon>Agaricomycetidae</taxon>
        <taxon>Agaricales</taxon>
        <taxon>Marasmiineae</taxon>
        <taxon>Physalacriaceae</taxon>
        <taxon>Guyanagaster</taxon>
    </lineage>
</organism>
<evidence type="ECO:0000313" key="3">
    <source>
        <dbReference type="Proteomes" id="UP000812287"/>
    </source>
</evidence>
<feature type="transmembrane region" description="Helical" evidence="1">
    <location>
        <begin position="88"/>
        <end position="108"/>
    </location>
</feature>
<dbReference type="GeneID" id="66103835"/>
<evidence type="ECO:0000313" key="2">
    <source>
        <dbReference type="EMBL" id="KAG7449590.1"/>
    </source>
</evidence>
<comment type="caution">
    <text evidence="2">The sequence shown here is derived from an EMBL/GenBank/DDBJ whole genome shotgun (WGS) entry which is preliminary data.</text>
</comment>
<dbReference type="Proteomes" id="UP000812287">
    <property type="component" value="Unassembled WGS sequence"/>
</dbReference>
<name>A0A9P7VZF8_9AGAR</name>
<keyword evidence="3" id="KW-1185">Reference proteome</keyword>
<dbReference type="RefSeq" id="XP_043043090.1">
    <property type="nucleotide sequence ID" value="XM_043181539.1"/>
</dbReference>
<protein>
    <submittedName>
        <fullName evidence="2">Uncharacterized protein</fullName>
    </submittedName>
</protein>
<keyword evidence="1" id="KW-1133">Transmembrane helix</keyword>
<evidence type="ECO:0000256" key="1">
    <source>
        <dbReference type="SAM" id="Phobius"/>
    </source>
</evidence>
<feature type="transmembrane region" description="Helical" evidence="1">
    <location>
        <begin position="210"/>
        <end position="228"/>
    </location>
</feature>
<sequence>MSVPLRIGAGLETAAYLRVASLAIAFYDFIQTLPSAYRFYKEQWEAPRLLVSSLLFFLIQFTSITVIIVSSVGFFYTRFTDASCARFYALPSIFKVLQAMVSQAILGIRAYNLSRRSRKILSVLLLFYSSACGLQWISTVAKRTPYRDPLYGNCQALVSVWPFGAWNHYAVAITYDVATTAISVIYLLKFKLNSTSSFMAKLQKMMLYDGLGYFSVLTGINVVNLVLYHTKQDIQLAATSVGYSVTWIMSQRLLIHLHNVSRQRRMETINTEMTITRDIENARDVSRALRSQFRSKTGLSFELTVPDFDMLTLDEYPETPEVHVRIERTVAMEQGTATGFTLEIYSRTGEAPLQRSRN</sequence>
<feature type="transmembrane region" description="Helical" evidence="1">
    <location>
        <begin position="120"/>
        <end position="138"/>
    </location>
</feature>
<feature type="transmembrane region" description="Helical" evidence="1">
    <location>
        <begin position="15"/>
        <end position="37"/>
    </location>
</feature>
<proteinExistence type="predicted"/>
<dbReference type="OrthoDB" id="3346251at2759"/>
<keyword evidence="1" id="KW-0812">Transmembrane</keyword>
<gene>
    <name evidence="2" type="ORF">BT62DRAFT_593989</name>
</gene>
<dbReference type="EMBL" id="MU250527">
    <property type="protein sequence ID" value="KAG7449590.1"/>
    <property type="molecule type" value="Genomic_DNA"/>
</dbReference>
<keyword evidence="1" id="KW-0472">Membrane</keyword>
<feature type="transmembrane region" description="Helical" evidence="1">
    <location>
        <begin position="49"/>
        <end position="76"/>
    </location>
</feature>
<accession>A0A9P7VZF8</accession>
<feature type="transmembrane region" description="Helical" evidence="1">
    <location>
        <begin position="169"/>
        <end position="189"/>
    </location>
</feature>
<feature type="transmembrane region" description="Helical" evidence="1">
    <location>
        <begin position="234"/>
        <end position="255"/>
    </location>
</feature>
<dbReference type="AlphaFoldDB" id="A0A9P7VZF8"/>